<evidence type="ECO:0000259" key="4">
    <source>
        <dbReference type="PROSITE" id="PS50222"/>
    </source>
</evidence>
<keyword evidence="2" id="KW-0812">Transmembrane</keyword>
<dbReference type="EMBL" id="CP001329">
    <property type="protein sequence ID" value="ACO65615.1"/>
    <property type="molecule type" value="Genomic_DNA"/>
</dbReference>
<dbReference type="InParanoid" id="C1ECP1"/>
<dbReference type="PROSITE" id="PS50222">
    <property type="entry name" value="EF_HAND_2"/>
    <property type="match status" value="1"/>
</dbReference>
<dbReference type="GO" id="GO:0005737">
    <property type="term" value="C:cytoplasm"/>
    <property type="evidence" value="ECO:0007669"/>
    <property type="project" value="TreeGrafter"/>
</dbReference>
<feature type="transmembrane region" description="Helical" evidence="2">
    <location>
        <begin position="1306"/>
        <end position="1329"/>
    </location>
</feature>
<dbReference type="InterPro" id="IPR042480">
    <property type="entry name" value="DISP3"/>
</dbReference>
<feature type="transmembrane region" description="Helical" evidence="2">
    <location>
        <begin position="1214"/>
        <end position="1233"/>
    </location>
</feature>
<dbReference type="GeneID" id="8246222"/>
<dbReference type="eggNOG" id="KOG3664">
    <property type="taxonomic scope" value="Eukaryota"/>
</dbReference>
<protein>
    <submittedName>
        <fullName evidence="5">Resistance-nodulation-cell division superfamily</fullName>
    </submittedName>
</protein>
<dbReference type="Proteomes" id="UP000002009">
    <property type="component" value="Chromosome 9"/>
</dbReference>
<reference evidence="5 6" key="1">
    <citation type="journal article" date="2009" name="Science">
        <title>Green evolution and dynamic adaptations revealed by genomes of the marine picoeukaryotes Micromonas.</title>
        <authorList>
            <person name="Worden A.Z."/>
            <person name="Lee J.H."/>
            <person name="Mock T."/>
            <person name="Rouze P."/>
            <person name="Simmons M.P."/>
            <person name="Aerts A.L."/>
            <person name="Allen A.E."/>
            <person name="Cuvelier M.L."/>
            <person name="Derelle E."/>
            <person name="Everett M.V."/>
            <person name="Foulon E."/>
            <person name="Grimwood J."/>
            <person name="Gundlach H."/>
            <person name="Henrissat B."/>
            <person name="Napoli C."/>
            <person name="McDonald S.M."/>
            <person name="Parker M.S."/>
            <person name="Rombauts S."/>
            <person name="Salamov A."/>
            <person name="Von Dassow P."/>
            <person name="Badger J.H."/>
            <person name="Coutinho P.M."/>
            <person name="Demir E."/>
            <person name="Dubchak I."/>
            <person name="Gentemann C."/>
            <person name="Eikrem W."/>
            <person name="Gready J.E."/>
            <person name="John U."/>
            <person name="Lanier W."/>
            <person name="Lindquist E.A."/>
            <person name="Lucas S."/>
            <person name="Mayer K.F."/>
            <person name="Moreau H."/>
            <person name="Not F."/>
            <person name="Otillar R."/>
            <person name="Panaud O."/>
            <person name="Pangilinan J."/>
            <person name="Paulsen I."/>
            <person name="Piegu B."/>
            <person name="Poliakov A."/>
            <person name="Robbens S."/>
            <person name="Schmutz J."/>
            <person name="Toulza E."/>
            <person name="Wyss T."/>
            <person name="Zelensky A."/>
            <person name="Zhou K."/>
            <person name="Armbrust E.V."/>
            <person name="Bhattacharya D."/>
            <person name="Goodenough U.W."/>
            <person name="Van de Peer Y."/>
            <person name="Grigoriev I.V."/>
        </authorList>
    </citation>
    <scope>NUCLEOTIDE SEQUENCE [LARGE SCALE GENOMIC DNA]</scope>
    <source>
        <strain evidence="6">RCC299 / NOUM17</strain>
    </source>
</reference>
<feature type="transmembrane region" description="Helical" evidence="2">
    <location>
        <begin position="667"/>
        <end position="686"/>
    </location>
</feature>
<dbReference type="InterPro" id="IPR053958">
    <property type="entry name" value="HMGCR/SNAP/NPC1-like_SSD"/>
</dbReference>
<evidence type="ECO:0000313" key="6">
    <source>
        <dbReference type="Proteomes" id="UP000002009"/>
    </source>
</evidence>
<dbReference type="PRINTS" id="PR01217">
    <property type="entry name" value="PRICHEXTENSN"/>
</dbReference>
<keyword evidence="5" id="KW-0132">Cell division</keyword>
<sequence length="1523" mass="165043">MRNPEGSFAAAPASLAEIELQDTEGLPGLPPAPTRRPNGALHGNGASLSPSSSQTNLLGGRGSNEISYDPFRSHTTQVYDDRSDGDDDDARDKPAFGTEDDDDRDKGVIAADVMGAEPSRFVRWTVRFPLVAMFLSAVPFILVSGWTLWMFGVNVDFSLDSFRIRDHPAAELADALHSSKEQSHLWWTRLREDEGAGRYVLVTGIPGSIKTGSSNRALLSSDGFGGDNTSLAMRRRLLVDAPEEPWRHIVRWSCHVIYHTVPEGKNILTASSMNQARALEVDMQDSAGYDRFCWQGFEKSTLLDNDCQPANSVVPMFFKLSESGRAGRQFGDVVRVTAQLAAEGLYGYTDKTFDPSRGTATGLRAEFNFGTPVDGFTSEKDRSGAQREQFAEFVKAQLYPKLKAASNYGENPANGPDRLGVTFGGDVITELEIVEALYRDVSLAGIGFSIVSVYMWAHLDGSVFLAACGMAEIVISFPLAYAFHRVVMGLEYVSILQFLAVFVILGIGVDDVFVFYNTYAQATRAVGRDGDLTARLSYAYEHAGRAMLVTSFTSAAAFCSNLASAIPAVRVFGVFLAVMVGANYVLVVTWFPACIACWEMYIRPVQDRPLEPVMGANMSMTRRFAAFVNRCRPLEWGASRFKRKYPWLYRDCTFKNYARFLRRRRRCLIFLCIGLGAGGMVVATQLPGSNEVPKMFPDGHNVQRFLDWTQTKFADESLGCASYSDCAQHAADEIKQLDDLTPSPPPRPPIVPFTEAEIQTMATDVMTYFDKDGDSELSYAELESAFTAMGLEQLIDAGGGSSGMERLVNGVLRDYGTGTGGKLSRDGLLKYLNNTNDTQPGVLRYARAYLDGWLSTVPPPPPPPPSPPPPPPPPFPANAPRPPPPPSPPPAIPPPPSPLPPPPSPPAPSPPPPAPVGTPPSPPAPFPPAPPPPSPPPPLPPAPPVPRSPPPKPAWPPPFPRAPAFPDFPDAPPPPDGIPAPEAPPAPPAKRTNGTNFEYVTLVWGLTNVRRTAVEALDPFSSSGEPVLDQRFDASDPEFQIAAVELCERLRRTSELVMEVEPCFMESLKAWASVESRRLTYGLFPFSPASVFVKAASDFIQNRMSLKDSVGLIEGQSYNRGAVTDVRLAYLKVKVKTTVPWNQPSNVIGDWYARWNDFLAEFNANVDDRTFLRNLTTDEVGEYLCPANVCNMPKVRITGEMFVRMATEQAAVSGTIRAIAISTTFAVGSVIIFTGNAVVALIALICLISIIASVLAIFTMAGWTLGIVEAVSITILVGLSVDFILHLAEAFTKSSFHARGDRGEDAVARLGAAVSAAGVTTFIAVIPMLGCTVQIMYKFGVIIPVCIVLSLFYSLHMFVPLIMQFGPQGSDMGFLRGLPSIIFRTPARRFSFLFAAGCVACLAIPSTLAIVNENVGTFVVVLLVCTAVLYAWLRVERTKEETGAMPDPTVAAGGPETSGGYSRGPSSSREPFASIGGGLPDLPQMPSPGGMEEGALPPAPSRGPVKLFQEEVELSSMRSRSRR</sequence>
<dbReference type="SUPFAM" id="SSF82866">
    <property type="entry name" value="Multidrug efflux transporter AcrB transmembrane domain"/>
    <property type="match status" value="2"/>
</dbReference>
<feature type="transmembrane region" description="Helical" evidence="2">
    <location>
        <begin position="130"/>
        <end position="151"/>
    </location>
</feature>
<dbReference type="RefSeq" id="XP_002504357.1">
    <property type="nucleotide sequence ID" value="XM_002504311.1"/>
</dbReference>
<evidence type="ECO:0000313" key="5">
    <source>
        <dbReference type="EMBL" id="ACO65615.1"/>
    </source>
</evidence>
<dbReference type="PANTHER" id="PTHR46687:SF1">
    <property type="entry name" value="PROTEIN DISPATCHED HOMOLOG 3"/>
    <property type="match status" value="1"/>
</dbReference>
<gene>
    <name evidence="5" type="ORF">MICPUN_61487</name>
</gene>
<feature type="transmembrane region" description="Helical" evidence="2">
    <location>
        <begin position="1240"/>
        <end position="1261"/>
    </location>
</feature>
<keyword evidence="2" id="KW-0472">Membrane</keyword>
<dbReference type="Pfam" id="PF12349">
    <property type="entry name" value="Sterol-sensing"/>
    <property type="match status" value="1"/>
</dbReference>
<feature type="compositionally biased region" description="Pro residues" evidence="1">
    <location>
        <begin position="857"/>
        <end position="963"/>
    </location>
</feature>
<feature type="region of interest" description="Disordered" evidence="1">
    <location>
        <begin position="856"/>
        <end position="993"/>
    </location>
</feature>
<accession>C1ECP1</accession>
<feature type="transmembrane region" description="Helical" evidence="2">
    <location>
        <begin position="1390"/>
        <end position="1409"/>
    </location>
</feature>
<feature type="region of interest" description="Disordered" evidence="1">
    <location>
        <begin position="1"/>
        <end position="104"/>
    </location>
</feature>
<dbReference type="OrthoDB" id="497871at2759"/>
<feature type="transmembrane region" description="Helical" evidence="2">
    <location>
        <begin position="546"/>
        <end position="566"/>
    </location>
</feature>
<keyword evidence="2" id="KW-1133">Transmembrane helix</keyword>
<feature type="transmembrane region" description="Helical" evidence="2">
    <location>
        <begin position="1335"/>
        <end position="1355"/>
    </location>
</feature>
<keyword evidence="5" id="KW-0131">Cell cycle</keyword>
<dbReference type="InterPro" id="IPR002048">
    <property type="entry name" value="EF_hand_dom"/>
</dbReference>
<proteinExistence type="predicted"/>
<dbReference type="PROSITE" id="PS50156">
    <property type="entry name" value="SSD"/>
    <property type="match status" value="1"/>
</dbReference>
<organism evidence="5 6">
    <name type="scientific">Micromonas commoda (strain RCC299 / NOUM17 / CCMP2709)</name>
    <name type="common">Picoplanktonic green alga</name>
    <dbReference type="NCBI Taxonomy" id="296587"/>
    <lineage>
        <taxon>Eukaryota</taxon>
        <taxon>Viridiplantae</taxon>
        <taxon>Chlorophyta</taxon>
        <taxon>Mamiellophyceae</taxon>
        <taxon>Mamiellales</taxon>
        <taxon>Mamiellaceae</taxon>
        <taxon>Micromonas</taxon>
    </lineage>
</organism>
<feature type="transmembrane region" description="Helical" evidence="2">
    <location>
        <begin position="572"/>
        <end position="598"/>
    </location>
</feature>
<feature type="transmembrane region" description="Helical" evidence="2">
    <location>
        <begin position="463"/>
        <end position="483"/>
    </location>
</feature>
<dbReference type="GO" id="GO:0005509">
    <property type="term" value="F:calcium ion binding"/>
    <property type="evidence" value="ECO:0007669"/>
    <property type="project" value="InterPro"/>
</dbReference>
<feature type="compositionally biased region" description="Low complexity" evidence="1">
    <location>
        <begin position="1458"/>
        <end position="1469"/>
    </location>
</feature>
<feature type="transmembrane region" description="Helical" evidence="2">
    <location>
        <begin position="1267"/>
        <end position="1285"/>
    </location>
</feature>
<dbReference type="OMA" id="RWDYSRT"/>
<feature type="compositionally biased region" description="Polar residues" evidence="1">
    <location>
        <begin position="46"/>
        <end position="57"/>
    </location>
</feature>
<evidence type="ECO:0000256" key="1">
    <source>
        <dbReference type="SAM" id="MobiDB-lite"/>
    </source>
</evidence>
<feature type="transmembrane region" description="Helical" evidence="2">
    <location>
        <begin position="495"/>
        <end position="516"/>
    </location>
</feature>
<evidence type="ECO:0000256" key="2">
    <source>
        <dbReference type="SAM" id="Phobius"/>
    </source>
</evidence>
<evidence type="ECO:0000259" key="3">
    <source>
        <dbReference type="PROSITE" id="PS50156"/>
    </source>
</evidence>
<feature type="domain" description="SSD" evidence="3">
    <location>
        <begin position="488"/>
        <end position="597"/>
    </location>
</feature>
<feature type="transmembrane region" description="Helical" evidence="2">
    <location>
        <begin position="1415"/>
        <end position="1433"/>
    </location>
</feature>
<feature type="compositionally biased region" description="Pro residues" evidence="1">
    <location>
        <begin position="969"/>
        <end position="988"/>
    </location>
</feature>
<dbReference type="GO" id="GO:0051301">
    <property type="term" value="P:cell division"/>
    <property type="evidence" value="ECO:0007669"/>
    <property type="project" value="UniProtKB-KW"/>
</dbReference>
<dbReference type="InterPro" id="IPR000731">
    <property type="entry name" value="SSD"/>
</dbReference>
<dbReference type="Gene3D" id="1.20.1640.10">
    <property type="entry name" value="Multidrug efflux transporter AcrB transmembrane domain"/>
    <property type="match status" value="2"/>
</dbReference>
<feature type="region of interest" description="Disordered" evidence="1">
    <location>
        <begin position="1444"/>
        <end position="1523"/>
    </location>
</feature>
<name>C1ECP1_MICCC</name>
<dbReference type="KEGG" id="mis:MICPUN_61487"/>
<keyword evidence="6" id="KW-1185">Reference proteome</keyword>
<feature type="domain" description="EF-hand" evidence="4">
    <location>
        <begin position="757"/>
        <end position="792"/>
    </location>
</feature>
<dbReference type="PANTHER" id="PTHR46687">
    <property type="entry name" value="PROTEIN DISPATCHED HOMOLOG 3"/>
    <property type="match status" value="1"/>
</dbReference>